<organism evidence="4 5">
    <name type="scientific">Pseudodesulfovibrio senegalensis</name>
    <dbReference type="NCBI Taxonomy" id="1721087"/>
    <lineage>
        <taxon>Bacteria</taxon>
        <taxon>Pseudomonadati</taxon>
        <taxon>Thermodesulfobacteriota</taxon>
        <taxon>Desulfovibrionia</taxon>
        <taxon>Desulfovibrionales</taxon>
        <taxon>Desulfovibrionaceae</taxon>
    </lineage>
</organism>
<dbReference type="Gene3D" id="3.40.630.30">
    <property type="match status" value="1"/>
</dbReference>
<evidence type="ECO:0000256" key="1">
    <source>
        <dbReference type="ARBA" id="ARBA00022679"/>
    </source>
</evidence>
<proteinExistence type="predicted"/>
<dbReference type="Proteomes" id="UP000438699">
    <property type="component" value="Unassembled WGS sequence"/>
</dbReference>
<protein>
    <submittedName>
        <fullName evidence="4">GNAT family N-acetyltransferase</fullName>
    </submittedName>
</protein>
<reference evidence="4 5" key="1">
    <citation type="journal article" date="2017" name="Int. J. Syst. Evol. Microbiol.">
        <title>Desulfovibrio senegalensis sp. nov., a mesophilic sulfate reducer isolated from marine sediment.</title>
        <authorList>
            <person name="Thioye A."/>
            <person name="Gam Z.B.A."/>
            <person name="Mbengue M."/>
            <person name="Cayol J.L."/>
            <person name="Joseph-Bartoli M."/>
            <person name="Toure-Kane C."/>
            <person name="Labat M."/>
        </authorList>
    </citation>
    <scope>NUCLEOTIDE SEQUENCE [LARGE SCALE GENOMIC DNA]</scope>
    <source>
        <strain evidence="4 5">DSM 101509</strain>
    </source>
</reference>
<keyword evidence="1 4" id="KW-0808">Transferase</keyword>
<comment type="caution">
    <text evidence="4">The sequence shown here is derived from an EMBL/GenBank/DDBJ whole genome shotgun (WGS) entry which is preliminary data.</text>
</comment>
<feature type="domain" description="N-acetyltransferase" evidence="3">
    <location>
        <begin position="12"/>
        <end position="154"/>
    </location>
</feature>
<evidence type="ECO:0000313" key="5">
    <source>
        <dbReference type="Proteomes" id="UP000438699"/>
    </source>
</evidence>
<dbReference type="SUPFAM" id="SSF55729">
    <property type="entry name" value="Acyl-CoA N-acyltransferases (Nat)"/>
    <property type="match status" value="1"/>
</dbReference>
<dbReference type="InterPro" id="IPR000182">
    <property type="entry name" value="GNAT_dom"/>
</dbReference>
<evidence type="ECO:0000256" key="2">
    <source>
        <dbReference type="ARBA" id="ARBA00023315"/>
    </source>
</evidence>
<keyword evidence="2" id="KW-0012">Acyltransferase</keyword>
<gene>
    <name evidence="4" type="ORF">F8A88_02900</name>
</gene>
<dbReference type="PANTHER" id="PTHR43877">
    <property type="entry name" value="AMINOALKYLPHOSPHONATE N-ACETYLTRANSFERASE-RELATED-RELATED"/>
    <property type="match status" value="1"/>
</dbReference>
<accession>A0A6N6N4S0</accession>
<evidence type="ECO:0000313" key="4">
    <source>
        <dbReference type="EMBL" id="KAB1443230.1"/>
    </source>
</evidence>
<dbReference type="InterPro" id="IPR016181">
    <property type="entry name" value="Acyl_CoA_acyltransferase"/>
</dbReference>
<dbReference type="AlphaFoldDB" id="A0A6N6N4S0"/>
<dbReference type="InterPro" id="IPR050832">
    <property type="entry name" value="Bact_Acetyltransf"/>
</dbReference>
<dbReference type="CDD" id="cd04301">
    <property type="entry name" value="NAT_SF"/>
    <property type="match status" value="1"/>
</dbReference>
<dbReference type="PANTHER" id="PTHR43877:SF2">
    <property type="entry name" value="AMINOALKYLPHOSPHONATE N-ACETYLTRANSFERASE-RELATED"/>
    <property type="match status" value="1"/>
</dbReference>
<name>A0A6N6N4S0_9BACT</name>
<evidence type="ECO:0000259" key="3">
    <source>
        <dbReference type="PROSITE" id="PS51186"/>
    </source>
</evidence>
<dbReference type="GO" id="GO:0016747">
    <property type="term" value="F:acyltransferase activity, transferring groups other than amino-acyl groups"/>
    <property type="evidence" value="ECO:0007669"/>
    <property type="project" value="InterPro"/>
</dbReference>
<dbReference type="EMBL" id="WAIE01000001">
    <property type="protein sequence ID" value="KAB1443230.1"/>
    <property type="molecule type" value="Genomic_DNA"/>
</dbReference>
<dbReference type="Pfam" id="PF00583">
    <property type="entry name" value="Acetyltransf_1"/>
    <property type="match status" value="1"/>
</dbReference>
<dbReference type="PROSITE" id="PS51186">
    <property type="entry name" value="GNAT"/>
    <property type="match status" value="1"/>
</dbReference>
<keyword evidence="5" id="KW-1185">Reference proteome</keyword>
<sequence>MLRSRDFLKSDIPVICGFPRNPQELFHMFPAATWPLTPLQLARSADSRHGSTVVDCDEVVAGYANFVRCVPGDVCVIGNVIVNPAMRRQGVGTFLVRAMAARAAAEYGAHRVRLRCVASNEAGLHLYSAVGFRRVGVRTRMGLDGAVWPVHVLEMPLDPGMVRDRQDIVEARAVALV</sequence>